<dbReference type="OrthoDB" id="2617866at2759"/>
<evidence type="ECO:0000313" key="2">
    <source>
        <dbReference type="Proteomes" id="UP000076532"/>
    </source>
</evidence>
<organism evidence="1 2">
    <name type="scientific">Athelia psychrophila</name>
    <dbReference type="NCBI Taxonomy" id="1759441"/>
    <lineage>
        <taxon>Eukaryota</taxon>
        <taxon>Fungi</taxon>
        <taxon>Dikarya</taxon>
        <taxon>Basidiomycota</taxon>
        <taxon>Agaricomycotina</taxon>
        <taxon>Agaricomycetes</taxon>
        <taxon>Agaricomycetidae</taxon>
        <taxon>Atheliales</taxon>
        <taxon>Atheliaceae</taxon>
        <taxon>Athelia</taxon>
    </lineage>
</organism>
<feature type="non-terminal residue" evidence="1">
    <location>
        <position position="93"/>
    </location>
</feature>
<dbReference type="AlphaFoldDB" id="A0A166P1P4"/>
<accession>A0A166P1P4</accession>
<protein>
    <recommendedName>
        <fullName evidence="3">DDE Tnp4 domain-containing protein</fullName>
    </recommendedName>
</protein>
<evidence type="ECO:0008006" key="3">
    <source>
        <dbReference type="Google" id="ProtNLM"/>
    </source>
</evidence>
<keyword evidence="2" id="KW-1185">Reference proteome</keyword>
<evidence type="ECO:0000313" key="1">
    <source>
        <dbReference type="EMBL" id="KZP25610.1"/>
    </source>
</evidence>
<dbReference type="EMBL" id="KV417519">
    <property type="protein sequence ID" value="KZP25610.1"/>
    <property type="molecule type" value="Genomic_DNA"/>
</dbReference>
<sequence length="93" mass="10690">MAVTGLTIRHVGERFQRSNETISKYFKRMLFVFSSPPFYNQWIRLPGADEPVDPRISKSGKLKFFKDALGAIDGSHIHIHTSAEQRGPFRNQK</sequence>
<gene>
    <name evidence="1" type="ORF">FIBSPDRAFT_782884</name>
</gene>
<proteinExistence type="predicted"/>
<reference evidence="1 2" key="1">
    <citation type="journal article" date="2016" name="Mol. Biol. Evol.">
        <title>Comparative Genomics of Early-Diverging Mushroom-Forming Fungi Provides Insights into the Origins of Lignocellulose Decay Capabilities.</title>
        <authorList>
            <person name="Nagy L.G."/>
            <person name="Riley R."/>
            <person name="Tritt A."/>
            <person name="Adam C."/>
            <person name="Daum C."/>
            <person name="Floudas D."/>
            <person name="Sun H."/>
            <person name="Yadav J.S."/>
            <person name="Pangilinan J."/>
            <person name="Larsson K.H."/>
            <person name="Matsuura K."/>
            <person name="Barry K."/>
            <person name="Labutti K."/>
            <person name="Kuo R."/>
            <person name="Ohm R.A."/>
            <person name="Bhattacharya S.S."/>
            <person name="Shirouzu T."/>
            <person name="Yoshinaga Y."/>
            <person name="Martin F.M."/>
            <person name="Grigoriev I.V."/>
            <person name="Hibbett D.S."/>
        </authorList>
    </citation>
    <scope>NUCLEOTIDE SEQUENCE [LARGE SCALE GENOMIC DNA]</scope>
    <source>
        <strain evidence="1 2">CBS 109695</strain>
    </source>
</reference>
<name>A0A166P1P4_9AGAM</name>
<dbReference type="Proteomes" id="UP000076532">
    <property type="component" value="Unassembled WGS sequence"/>
</dbReference>